<dbReference type="EMBL" id="JACNIG010000158">
    <property type="protein sequence ID" value="MBC8431609.1"/>
    <property type="molecule type" value="Genomic_DNA"/>
</dbReference>
<dbReference type="UniPathway" id="UPA00148"/>
<evidence type="ECO:0000256" key="1">
    <source>
        <dbReference type="ARBA" id="ARBA00004953"/>
    </source>
</evidence>
<feature type="active site" description="Nucleophile" evidence="4">
    <location>
        <position position="345"/>
    </location>
</feature>
<dbReference type="PANTHER" id="PTHR21343">
    <property type="entry name" value="DETHIOBIOTIN SYNTHETASE"/>
    <property type="match status" value="1"/>
</dbReference>
<organism evidence="7 8">
    <name type="scientific">Candidatus Desulfatibia vada</name>
    <dbReference type="NCBI Taxonomy" id="2841696"/>
    <lineage>
        <taxon>Bacteria</taxon>
        <taxon>Pseudomonadati</taxon>
        <taxon>Thermodesulfobacteriota</taxon>
        <taxon>Desulfobacteria</taxon>
        <taxon>Desulfobacterales</taxon>
        <taxon>Desulfobacterales incertae sedis</taxon>
        <taxon>Candidatus Desulfatibia</taxon>
    </lineage>
</organism>
<accession>A0A8J6NRX8</accession>
<dbReference type="Proteomes" id="UP000605201">
    <property type="component" value="Unassembled WGS sequence"/>
</dbReference>
<evidence type="ECO:0000313" key="8">
    <source>
        <dbReference type="Proteomes" id="UP000605201"/>
    </source>
</evidence>
<evidence type="ECO:0000256" key="4">
    <source>
        <dbReference type="HAMAP-Rule" id="MF_00028"/>
    </source>
</evidence>
<comment type="pathway">
    <text evidence="1 4">Cofactor biosynthesis; adenosylcobalamin biosynthesis.</text>
</comment>
<dbReference type="InterPro" id="IPR004459">
    <property type="entry name" value="CobQ_synth"/>
</dbReference>
<dbReference type="GO" id="GO:0003824">
    <property type="term" value="F:catalytic activity"/>
    <property type="evidence" value="ECO:0007669"/>
    <property type="project" value="InterPro"/>
</dbReference>
<dbReference type="Pfam" id="PF07685">
    <property type="entry name" value="GATase_3"/>
    <property type="match status" value="1"/>
</dbReference>
<keyword evidence="2 4" id="KW-0169">Cobalamin biosynthesis</keyword>
<dbReference type="SUPFAM" id="SSF52540">
    <property type="entry name" value="P-loop containing nucleoside triphosphate hydrolases"/>
    <property type="match status" value="1"/>
</dbReference>
<dbReference type="InterPro" id="IPR047045">
    <property type="entry name" value="CobQ_N"/>
</dbReference>
<dbReference type="HAMAP" id="MF_00028">
    <property type="entry name" value="CobQ"/>
    <property type="match status" value="1"/>
</dbReference>
<comment type="similarity">
    <text evidence="4">Belongs to the CobB/CobQ family. CobQ subfamily.</text>
</comment>
<dbReference type="InterPro" id="IPR002586">
    <property type="entry name" value="CobQ/CobB/MinD/ParA_Nub-bd_dom"/>
</dbReference>
<proteinExistence type="inferred from homology"/>
<protein>
    <recommendedName>
        <fullName evidence="4">Cobyric acid synthase</fullName>
    </recommendedName>
</protein>
<sequence>MHNLNINNNKQRGLCLAVLGTASDVGKSIVTTALCRIFADQGVRTAPFKAQNMSNNSGVTPEGLEMGRAQIVQAEAAGIPPHVDMNPILLKPTGDTGSQVVILGEAFEDLTAIQYYKNKTRLFSIACSALDRLRDLYDLIIMEGAGSCAEVNLMPDDLVNLRMAEYADAPVIVVADIHKGGVFAQIIGTLECLPQKQRDQIAGFIINRFRGDMRLFDAGVRWIQERTAKKVLGVLPWYNHFHIESEDSVVIENPKAISPEKIDSPAIAVIRLPHISNFTDFDSLSSLLGLDVYFIEKLQDLSGFRAVILPGSKNTRSDLNWLHATGWSQKISAYADQGGHILGICGGYQMMGHAVHDPDGLEGRPGKSQGLILLPVETILKAPKTTTRSRFAWQDIEGTGYEIHMGQTRRLDGEPLFQVFERNRIPCETEDGCTIHASRIMGTYMHGLFDTPGITKRWLNIVGLGKITLPDPYGLAAKDTAYDHLAAHFEKHIDVSEIVKLINK</sequence>
<gene>
    <name evidence="4" type="primary">cobQ</name>
    <name evidence="7" type="ORF">H8D96_06785</name>
</gene>
<dbReference type="PROSITE" id="PS51274">
    <property type="entry name" value="GATASE_COBBQ"/>
    <property type="match status" value="1"/>
</dbReference>
<feature type="domain" description="CobB/CobQ-like glutamine amidotransferase" evidence="6">
    <location>
        <begin position="267"/>
        <end position="451"/>
    </location>
</feature>
<dbReference type="Gene3D" id="3.40.50.300">
    <property type="entry name" value="P-loop containing nucleotide triphosphate hydrolases"/>
    <property type="match status" value="1"/>
</dbReference>
<evidence type="ECO:0000313" key="7">
    <source>
        <dbReference type="EMBL" id="MBC8431609.1"/>
    </source>
</evidence>
<name>A0A8J6NRX8_9BACT</name>
<dbReference type="InterPro" id="IPR027417">
    <property type="entry name" value="P-loop_NTPase"/>
</dbReference>
<evidence type="ECO:0000259" key="6">
    <source>
        <dbReference type="Pfam" id="PF07685"/>
    </source>
</evidence>
<evidence type="ECO:0000256" key="2">
    <source>
        <dbReference type="ARBA" id="ARBA00022573"/>
    </source>
</evidence>
<dbReference type="InterPro" id="IPR011698">
    <property type="entry name" value="GATase_3"/>
</dbReference>
<dbReference type="SUPFAM" id="SSF52317">
    <property type="entry name" value="Class I glutamine amidotransferase-like"/>
    <property type="match status" value="1"/>
</dbReference>
<comment type="caution">
    <text evidence="7">The sequence shown here is derived from an EMBL/GenBank/DDBJ whole genome shotgun (WGS) entry which is preliminary data.</text>
</comment>
<feature type="domain" description="CobQ/CobB/MinD/ParA nucleotide binding" evidence="5">
    <location>
        <begin position="16"/>
        <end position="241"/>
    </location>
</feature>
<feature type="active site" evidence="4">
    <location>
        <position position="446"/>
    </location>
</feature>
<dbReference type="CDD" id="cd05389">
    <property type="entry name" value="CobQ_N"/>
    <property type="match status" value="1"/>
</dbReference>
<dbReference type="NCBIfam" id="NF001989">
    <property type="entry name" value="PRK00784.1"/>
    <property type="match status" value="1"/>
</dbReference>
<dbReference type="PANTHER" id="PTHR21343:SF1">
    <property type="entry name" value="COBYRIC ACID SYNTHASE"/>
    <property type="match status" value="1"/>
</dbReference>
<dbReference type="AlphaFoldDB" id="A0A8J6NRX8"/>
<dbReference type="InterPro" id="IPR029062">
    <property type="entry name" value="Class_I_gatase-like"/>
</dbReference>
<dbReference type="GO" id="GO:0009236">
    <property type="term" value="P:cobalamin biosynthetic process"/>
    <property type="evidence" value="ECO:0007669"/>
    <property type="project" value="UniProtKB-UniRule"/>
</dbReference>
<dbReference type="GO" id="GO:0015420">
    <property type="term" value="F:ABC-type vitamin B12 transporter activity"/>
    <property type="evidence" value="ECO:0007669"/>
    <property type="project" value="UniProtKB-UniRule"/>
</dbReference>
<dbReference type="Gene3D" id="3.40.50.880">
    <property type="match status" value="1"/>
</dbReference>
<reference evidence="7 8" key="1">
    <citation type="submission" date="2020-08" db="EMBL/GenBank/DDBJ databases">
        <title>Bridging the membrane lipid divide: bacteria of the FCB group superphylum have the potential to synthesize archaeal ether lipids.</title>
        <authorList>
            <person name="Villanueva L."/>
            <person name="Von Meijenfeldt F.A.B."/>
            <person name="Westbye A.B."/>
            <person name="Yadav S."/>
            <person name="Hopmans E.C."/>
            <person name="Dutilh B.E."/>
            <person name="Sinninghe Damste J.S."/>
        </authorList>
    </citation>
    <scope>NUCLEOTIDE SEQUENCE [LARGE SCALE GENOMIC DNA]</scope>
    <source>
        <strain evidence="7">NIOZ-UU17</strain>
    </source>
</reference>
<evidence type="ECO:0000256" key="3">
    <source>
        <dbReference type="ARBA" id="ARBA00022962"/>
    </source>
</evidence>
<evidence type="ECO:0000259" key="5">
    <source>
        <dbReference type="Pfam" id="PF01656"/>
    </source>
</evidence>
<dbReference type="CDD" id="cd01750">
    <property type="entry name" value="GATase1_CobQ"/>
    <property type="match status" value="1"/>
</dbReference>
<dbReference type="Pfam" id="PF01656">
    <property type="entry name" value="CbiA"/>
    <property type="match status" value="1"/>
</dbReference>
<dbReference type="NCBIfam" id="TIGR00313">
    <property type="entry name" value="cobQ"/>
    <property type="match status" value="1"/>
</dbReference>
<keyword evidence="3 4" id="KW-0315">Glutamine amidotransferase</keyword>
<dbReference type="InterPro" id="IPR033949">
    <property type="entry name" value="CobQ_GATase1"/>
</dbReference>
<comment type="function">
    <text evidence="4">Catalyzes amidations at positions B, D, E, and G on adenosylcobyrinic A,C-diamide. NH(2) groups are provided by glutamine, and one molecule of ATP is hydrogenolyzed for each amidation.</text>
</comment>